<dbReference type="SUPFAM" id="SSF47413">
    <property type="entry name" value="lambda repressor-like DNA-binding domains"/>
    <property type="match status" value="1"/>
</dbReference>
<dbReference type="Gene3D" id="1.10.260.40">
    <property type="entry name" value="lambda repressor-like DNA-binding domains"/>
    <property type="match status" value="1"/>
</dbReference>
<dbReference type="Gene3D" id="2.60.120.10">
    <property type="entry name" value="Jelly Rolls"/>
    <property type="match status" value="1"/>
</dbReference>
<evidence type="ECO:0000313" key="3">
    <source>
        <dbReference type="EMBL" id="OGK00038.1"/>
    </source>
</evidence>
<dbReference type="InterPro" id="IPR010982">
    <property type="entry name" value="Lambda_DNA-bd_dom_sf"/>
</dbReference>
<dbReference type="GO" id="GO:0003700">
    <property type="term" value="F:DNA-binding transcription factor activity"/>
    <property type="evidence" value="ECO:0007669"/>
    <property type="project" value="TreeGrafter"/>
</dbReference>
<dbReference type="PROSITE" id="PS50943">
    <property type="entry name" value="HTH_CROC1"/>
    <property type="match status" value="1"/>
</dbReference>
<evidence type="ECO:0000256" key="1">
    <source>
        <dbReference type="ARBA" id="ARBA00023125"/>
    </source>
</evidence>
<dbReference type="SMART" id="SM00530">
    <property type="entry name" value="HTH_XRE"/>
    <property type="match status" value="1"/>
</dbReference>
<accession>A0A1F7F095</accession>
<dbReference type="Proteomes" id="UP000179243">
    <property type="component" value="Unassembled WGS sequence"/>
</dbReference>
<dbReference type="InterPro" id="IPR001387">
    <property type="entry name" value="Cro/C1-type_HTH"/>
</dbReference>
<dbReference type="InterPro" id="IPR011051">
    <property type="entry name" value="RmlC_Cupin_sf"/>
</dbReference>
<dbReference type="InterPro" id="IPR014710">
    <property type="entry name" value="RmlC-like_jellyroll"/>
</dbReference>
<dbReference type="PANTHER" id="PTHR46797:SF1">
    <property type="entry name" value="METHYLPHOSPHONATE SYNTHASE"/>
    <property type="match status" value="1"/>
</dbReference>
<dbReference type="EMBL" id="MFYX01000155">
    <property type="protein sequence ID" value="OGK00038.1"/>
    <property type="molecule type" value="Genomic_DNA"/>
</dbReference>
<comment type="caution">
    <text evidence="3">The sequence shown here is derived from an EMBL/GenBank/DDBJ whole genome shotgun (WGS) entry which is preliminary data.</text>
</comment>
<dbReference type="SUPFAM" id="SSF51182">
    <property type="entry name" value="RmlC-like cupins"/>
    <property type="match status" value="1"/>
</dbReference>
<dbReference type="GO" id="GO:0003677">
    <property type="term" value="F:DNA binding"/>
    <property type="evidence" value="ECO:0007669"/>
    <property type="project" value="UniProtKB-KW"/>
</dbReference>
<gene>
    <name evidence="3" type="ORF">A2519_22175</name>
</gene>
<protein>
    <recommendedName>
        <fullName evidence="2">HTH cro/C1-type domain-containing protein</fullName>
    </recommendedName>
</protein>
<keyword evidence="1" id="KW-0238">DNA-binding</keyword>
<dbReference type="InterPro" id="IPR050807">
    <property type="entry name" value="TransReg_Diox_bact_type"/>
</dbReference>
<name>A0A1F7F095_UNCRA</name>
<dbReference type="PANTHER" id="PTHR46797">
    <property type="entry name" value="HTH-TYPE TRANSCRIPTIONAL REGULATOR"/>
    <property type="match status" value="1"/>
</dbReference>
<evidence type="ECO:0000313" key="4">
    <source>
        <dbReference type="Proteomes" id="UP000179243"/>
    </source>
</evidence>
<dbReference type="GO" id="GO:0005829">
    <property type="term" value="C:cytosol"/>
    <property type="evidence" value="ECO:0007669"/>
    <property type="project" value="TreeGrafter"/>
</dbReference>
<feature type="domain" description="HTH cro/C1-type" evidence="2">
    <location>
        <begin position="9"/>
        <end position="63"/>
    </location>
</feature>
<dbReference type="CDD" id="cd00093">
    <property type="entry name" value="HTH_XRE"/>
    <property type="match status" value="1"/>
</dbReference>
<dbReference type="Pfam" id="PF01381">
    <property type="entry name" value="HTH_3"/>
    <property type="match status" value="1"/>
</dbReference>
<proteinExistence type="predicted"/>
<evidence type="ECO:0000259" key="2">
    <source>
        <dbReference type="PROSITE" id="PS50943"/>
    </source>
</evidence>
<organism evidence="3 4">
    <name type="scientific">Candidatus Raymondbacteria bacterium RIFOXYD12_FULL_49_13</name>
    <dbReference type="NCBI Taxonomy" id="1817890"/>
    <lineage>
        <taxon>Bacteria</taxon>
        <taxon>Raymondiibacteriota</taxon>
    </lineage>
</organism>
<sequence>MNTYNFEILRFLRKQKKLTIEGLAKKSKVSFAVISKLERNQTNPGLATLQQMARALDMSATELVSMAEVTANELKKETSYKANGFFFRRVQYNNLTLQAGSAPAKTKISRPEIHENDNEIVYVSRGSVRLTLPMGAYVINKGESMQFDAIFSHTYEVLQDCDLIIVHIKKDKRF</sequence>
<dbReference type="AlphaFoldDB" id="A0A1F7F095"/>
<reference evidence="3 4" key="1">
    <citation type="journal article" date="2016" name="Nat. Commun.">
        <title>Thousands of microbial genomes shed light on interconnected biogeochemical processes in an aquifer system.</title>
        <authorList>
            <person name="Anantharaman K."/>
            <person name="Brown C.T."/>
            <person name="Hug L.A."/>
            <person name="Sharon I."/>
            <person name="Castelle C.J."/>
            <person name="Probst A.J."/>
            <person name="Thomas B.C."/>
            <person name="Singh A."/>
            <person name="Wilkins M.J."/>
            <person name="Karaoz U."/>
            <person name="Brodie E.L."/>
            <person name="Williams K.H."/>
            <person name="Hubbard S.S."/>
            <person name="Banfield J.F."/>
        </authorList>
    </citation>
    <scope>NUCLEOTIDE SEQUENCE [LARGE SCALE GENOMIC DNA]</scope>
</reference>